<sequence length="333" mass="35515">MISDNKHRMIPWLSRMPQTLALLCSFMLCHPLIAGAAEFPEKPVRIVIPFPAGAAADTAMRVVARKMSDQWRQPVVIDNRPGAHGFQAVSSAPADGYTLLMGAGSGMVTAPLLSSKLTYNPSRDFVPVGRVVVNVPILTTHPSLQVRTVQELIELARKNPGGLNYSTSGNGSPGHLSMEMFQAATGTRMVQIPYKGGGPAVNELAGGHVQLGINAVPSVAAHIKAGKLVPLAVASAKRSRAFPQVPTMAEAGLKDFEYDIWYALFAPTGTPAEAVQKISKVLRASLADAEVTASLVAQGAEPAPTTPQELGRFIQEDTARWAKLVKDRNLKLD</sequence>
<dbReference type="Gene3D" id="3.40.190.150">
    <property type="entry name" value="Bordetella uptake gene, domain 1"/>
    <property type="match status" value="1"/>
</dbReference>
<organism evidence="3 4">
    <name type="scientific">Acidovorax delafieldii</name>
    <name type="common">Pseudomonas delafieldii</name>
    <dbReference type="NCBI Taxonomy" id="47920"/>
    <lineage>
        <taxon>Bacteria</taxon>
        <taxon>Pseudomonadati</taxon>
        <taxon>Pseudomonadota</taxon>
        <taxon>Betaproteobacteria</taxon>
        <taxon>Burkholderiales</taxon>
        <taxon>Comamonadaceae</taxon>
        <taxon>Acidovorax</taxon>
    </lineage>
</organism>
<evidence type="ECO:0000256" key="2">
    <source>
        <dbReference type="SAM" id="SignalP"/>
    </source>
</evidence>
<dbReference type="PIRSF" id="PIRSF017082">
    <property type="entry name" value="YflP"/>
    <property type="match status" value="1"/>
</dbReference>
<dbReference type="PANTHER" id="PTHR42928">
    <property type="entry name" value="TRICARBOXYLATE-BINDING PROTEIN"/>
    <property type="match status" value="1"/>
</dbReference>
<evidence type="ECO:0000313" key="3">
    <source>
        <dbReference type="EMBL" id="TWG33309.1"/>
    </source>
</evidence>
<dbReference type="CDD" id="cd13578">
    <property type="entry name" value="PBP2_Bug27"/>
    <property type="match status" value="1"/>
</dbReference>
<dbReference type="InterPro" id="IPR005064">
    <property type="entry name" value="BUG"/>
</dbReference>
<dbReference type="Proteomes" id="UP000321485">
    <property type="component" value="Unassembled WGS sequence"/>
</dbReference>
<dbReference type="PANTHER" id="PTHR42928:SF5">
    <property type="entry name" value="BLR1237 PROTEIN"/>
    <property type="match status" value="1"/>
</dbReference>
<dbReference type="AlphaFoldDB" id="A0A561XB31"/>
<gene>
    <name evidence="3" type="ORF">ATF69_4386</name>
</gene>
<proteinExistence type="inferred from homology"/>
<comment type="similarity">
    <text evidence="1">Belongs to the UPF0065 (bug) family.</text>
</comment>
<dbReference type="InterPro" id="IPR042100">
    <property type="entry name" value="Bug_dom1"/>
</dbReference>
<dbReference type="Gene3D" id="3.40.190.10">
    <property type="entry name" value="Periplasmic binding protein-like II"/>
    <property type="match status" value="1"/>
</dbReference>
<name>A0A561XB31_ACIDE</name>
<evidence type="ECO:0000256" key="1">
    <source>
        <dbReference type="ARBA" id="ARBA00006987"/>
    </source>
</evidence>
<comment type="caution">
    <text evidence="3">The sequence shown here is derived from an EMBL/GenBank/DDBJ whole genome shotgun (WGS) entry which is preliminary data.</text>
</comment>
<evidence type="ECO:0000313" key="4">
    <source>
        <dbReference type="Proteomes" id="UP000321485"/>
    </source>
</evidence>
<reference evidence="3 4" key="1">
    <citation type="journal article" date="2015" name="Stand. Genomic Sci.">
        <title>Genomic Encyclopedia of Bacterial and Archaeal Type Strains, Phase III: the genomes of soil and plant-associated and newly described type strains.</title>
        <authorList>
            <person name="Whitman W.B."/>
            <person name="Woyke T."/>
            <person name="Klenk H.P."/>
            <person name="Zhou Y."/>
            <person name="Lilburn T.G."/>
            <person name="Beck B.J."/>
            <person name="De Vos P."/>
            <person name="Vandamme P."/>
            <person name="Eisen J.A."/>
            <person name="Garrity G."/>
            <person name="Hugenholtz P."/>
            <person name="Kyrpides N.C."/>
        </authorList>
    </citation>
    <scope>NUCLEOTIDE SEQUENCE [LARGE SCALE GENOMIC DNA]</scope>
    <source>
        <strain evidence="3 4">DSM 64</strain>
    </source>
</reference>
<dbReference type="Pfam" id="PF03401">
    <property type="entry name" value="TctC"/>
    <property type="match status" value="1"/>
</dbReference>
<feature type="signal peptide" evidence="2">
    <location>
        <begin position="1"/>
        <end position="36"/>
    </location>
</feature>
<accession>A0A561XB31</accession>
<dbReference type="EMBL" id="VJWE01000018">
    <property type="protein sequence ID" value="TWG33309.1"/>
    <property type="molecule type" value="Genomic_DNA"/>
</dbReference>
<dbReference type="SUPFAM" id="SSF53850">
    <property type="entry name" value="Periplasmic binding protein-like II"/>
    <property type="match status" value="1"/>
</dbReference>
<keyword evidence="3" id="KW-0675">Receptor</keyword>
<protein>
    <submittedName>
        <fullName evidence="3">Tripartite-type tricarboxylate transporter receptor subunit TctC</fullName>
    </submittedName>
</protein>
<feature type="chain" id="PRO_5021829852" evidence="2">
    <location>
        <begin position="37"/>
        <end position="333"/>
    </location>
</feature>
<keyword evidence="2" id="KW-0732">Signal</keyword>